<evidence type="ECO:0000256" key="4">
    <source>
        <dbReference type="SAM" id="MobiDB-lite"/>
    </source>
</evidence>
<protein>
    <recommendedName>
        <fullName evidence="5">CUB domain-containing protein</fullName>
    </recommendedName>
</protein>
<proteinExistence type="predicted"/>
<keyword evidence="1" id="KW-0677">Repeat</keyword>
<feature type="region of interest" description="Disordered" evidence="4">
    <location>
        <begin position="146"/>
        <end position="169"/>
    </location>
</feature>
<dbReference type="SMART" id="SM00042">
    <property type="entry name" value="CUB"/>
    <property type="match status" value="2"/>
</dbReference>
<sequence>MCVVEQKKFDQPATNSPSSKQICGGIDVIELGSESDFGFISSPGYPGNYPNSIISPQDCGAQLSVTSDAINSVSLGFLQLRLAQGDYLSITEKRDDPPSESTEQLTGSYDLFLPDLIVANETRVYLQSNAADSKLGYLAAYAGQLQPLPPTPGSPAKTNPSSNTKPANNKQVIRINVATGETWTDSDNHDMVRQMVQHVPGKQFGLVMSPNHPQNYPPETDFEYQLVAPTGSRIAIRVLRAEFEVCCDYVAIVEDTSNAYYIRSPEPQIKYSSGNEKKVDQPATNSPSSKQICGGIDVIELGSESDFGFISSPGYPGNYPNSIISPQDCGAQLSVTSDAINSVSLGFLQLRLAQGDYLSITEKRDDPPSESTEQLTGSYDLFLPDLIVANETRVYLQTPGSPAKMNPSSNTKPGNNKQVIRINVATGETWTDSDNHDMVRQMVQHVPGKQFGLVMSPNHPQNYPPETDFEYQLVAPTGSRIAIRVLRAEFEVCCDYVAIVEDTSNAYYIRSPEPQIKYSSGNEVSLVFHSVGGNGRGFLIAYSALSP</sequence>
<evidence type="ECO:0000313" key="6">
    <source>
        <dbReference type="EMBL" id="CAD7280746.1"/>
    </source>
</evidence>
<dbReference type="EMBL" id="OA884408">
    <property type="protein sequence ID" value="CAD7280746.1"/>
    <property type="molecule type" value="Genomic_DNA"/>
</dbReference>
<accession>A0A7R9GHK8</accession>
<feature type="domain" description="CUB" evidence="5">
    <location>
        <begin position="293"/>
        <end position="379"/>
    </location>
</feature>
<dbReference type="InterPro" id="IPR035914">
    <property type="entry name" value="Sperma_CUB_dom_sf"/>
</dbReference>
<evidence type="ECO:0000259" key="5">
    <source>
        <dbReference type="PROSITE" id="PS01180"/>
    </source>
</evidence>
<organism evidence="6">
    <name type="scientific">Notodromas monacha</name>
    <dbReference type="NCBI Taxonomy" id="399045"/>
    <lineage>
        <taxon>Eukaryota</taxon>
        <taxon>Metazoa</taxon>
        <taxon>Ecdysozoa</taxon>
        <taxon>Arthropoda</taxon>
        <taxon>Crustacea</taxon>
        <taxon>Oligostraca</taxon>
        <taxon>Ostracoda</taxon>
        <taxon>Podocopa</taxon>
        <taxon>Podocopida</taxon>
        <taxon>Cypridocopina</taxon>
        <taxon>Cypridoidea</taxon>
        <taxon>Cyprididae</taxon>
        <taxon>Notodromas</taxon>
    </lineage>
</organism>
<comment type="caution">
    <text evidence="3">Lacks conserved residue(s) required for the propagation of feature annotation.</text>
</comment>
<keyword evidence="7" id="KW-1185">Reference proteome</keyword>
<evidence type="ECO:0000256" key="3">
    <source>
        <dbReference type="PROSITE-ProRule" id="PRU00059"/>
    </source>
</evidence>
<gene>
    <name evidence="6" type="ORF">NMOB1V02_LOCUS8403</name>
</gene>
<keyword evidence="2" id="KW-1015">Disulfide bond</keyword>
<dbReference type="AlphaFoldDB" id="A0A7R9GHK8"/>
<feature type="domain" description="CUB" evidence="5">
    <location>
        <begin position="426"/>
        <end position="545"/>
    </location>
</feature>
<feature type="compositionally biased region" description="Polar residues" evidence="4">
    <location>
        <begin position="156"/>
        <end position="169"/>
    </location>
</feature>
<dbReference type="OrthoDB" id="6355812at2759"/>
<evidence type="ECO:0000256" key="1">
    <source>
        <dbReference type="ARBA" id="ARBA00022737"/>
    </source>
</evidence>
<evidence type="ECO:0000313" key="7">
    <source>
        <dbReference type="Proteomes" id="UP000678499"/>
    </source>
</evidence>
<dbReference type="SUPFAM" id="SSF49854">
    <property type="entry name" value="Spermadhesin, CUB domain"/>
    <property type="match status" value="4"/>
</dbReference>
<dbReference type="Gene3D" id="2.60.120.290">
    <property type="entry name" value="Spermadhesin, CUB domain"/>
    <property type="match status" value="4"/>
</dbReference>
<feature type="domain" description="CUB" evidence="5">
    <location>
        <begin position="23"/>
        <end position="144"/>
    </location>
</feature>
<dbReference type="Proteomes" id="UP000678499">
    <property type="component" value="Unassembled WGS sequence"/>
</dbReference>
<dbReference type="Pfam" id="PF00431">
    <property type="entry name" value="CUB"/>
    <property type="match status" value="1"/>
</dbReference>
<dbReference type="InterPro" id="IPR000859">
    <property type="entry name" value="CUB_dom"/>
</dbReference>
<reference evidence="6" key="1">
    <citation type="submission" date="2020-11" db="EMBL/GenBank/DDBJ databases">
        <authorList>
            <person name="Tran Van P."/>
        </authorList>
    </citation>
    <scope>NUCLEOTIDE SEQUENCE</scope>
</reference>
<dbReference type="CDD" id="cd00041">
    <property type="entry name" value="CUB"/>
    <property type="match status" value="1"/>
</dbReference>
<evidence type="ECO:0000256" key="2">
    <source>
        <dbReference type="ARBA" id="ARBA00023157"/>
    </source>
</evidence>
<dbReference type="EMBL" id="CAJPEX010002371">
    <property type="protein sequence ID" value="CAG0920898.1"/>
    <property type="molecule type" value="Genomic_DNA"/>
</dbReference>
<dbReference type="PANTHER" id="PTHR24251">
    <property type="entry name" value="OVOCHYMASE-RELATED"/>
    <property type="match status" value="1"/>
</dbReference>
<name>A0A7R9GHK8_9CRUS</name>
<dbReference type="PROSITE" id="PS01180">
    <property type="entry name" value="CUB"/>
    <property type="match status" value="3"/>
</dbReference>